<feature type="compositionally biased region" description="Basic and acidic residues" evidence="1">
    <location>
        <begin position="51"/>
        <end position="68"/>
    </location>
</feature>
<accession>A0AAE1TXC9</accession>
<name>A0AAE1TXC9_9EUCA</name>
<dbReference type="EMBL" id="JAWZYT010003400">
    <property type="protein sequence ID" value="KAK4298580.1"/>
    <property type="molecule type" value="Genomic_DNA"/>
</dbReference>
<reference evidence="2" key="1">
    <citation type="submission" date="2023-11" db="EMBL/GenBank/DDBJ databases">
        <title>Genome assemblies of two species of porcelain crab, Petrolisthes cinctipes and Petrolisthes manimaculis (Anomura: Porcellanidae).</title>
        <authorList>
            <person name="Angst P."/>
        </authorList>
    </citation>
    <scope>NUCLEOTIDE SEQUENCE</scope>
    <source>
        <strain evidence="2">PB745_02</strain>
        <tissue evidence="2">Gill</tissue>
    </source>
</reference>
<comment type="caution">
    <text evidence="2">The sequence shown here is derived from an EMBL/GenBank/DDBJ whole genome shotgun (WGS) entry which is preliminary data.</text>
</comment>
<evidence type="ECO:0000313" key="2">
    <source>
        <dbReference type="EMBL" id="KAK4298580.1"/>
    </source>
</evidence>
<sequence>MGKSEREDGSRGRGRRRVGGEGKTKQGYEKEGEEGEKDGGEGEKEGEEGEKEGGEGEKEGGEGERRSEGGGGGGGGGGGERTEIEMVVSEGVYSVGLHIQDQLEESVASNSSVSLKVPVPLDLKEHWTLDHPDHGVVASHSSGQTLCLLEET</sequence>
<dbReference type="AlphaFoldDB" id="A0AAE1TXC9"/>
<feature type="compositionally biased region" description="Basic and acidic residues" evidence="1">
    <location>
        <begin position="18"/>
        <end position="30"/>
    </location>
</feature>
<proteinExistence type="predicted"/>
<feature type="compositionally biased region" description="Gly residues" evidence="1">
    <location>
        <begin position="69"/>
        <end position="79"/>
    </location>
</feature>
<feature type="region of interest" description="Disordered" evidence="1">
    <location>
        <begin position="1"/>
        <end position="84"/>
    </location>
</feature>
<gene>
    <name evidence="2" type="ORF">Pmani_029084</name>
</gene>
<protein>
    <submittedName>
        <fullName evidence="2">Uncharacterized protein</fullName>
    </submittedName>
</protein>
<keyword evidence="3" id="KW-1185">Reference proteome</keyword>
<organism evidence="2 3">
    <name type="scientific">Petrolisthes manimaculis</name>
    <dbReference type="NCBI Taxonomy" id="1843537"/>
    <lineage>
        <taxon>Eukaryota</taxon>
        <taxon>Metazoa</taxon>
        <taxon>Ecdysozoa</taxon>
        <taxon>Arthropoda</taxon>
        <taxon>Crustacea</taxon>
        <taxon>Multicrustacea</taxon>
        <taxon>Malacostraca</taxon>
        <taxon>Eumalacostraca</taxon>
        <taxon>Eucarida</taxon>
        <taxon>Decapoda</taxon>
        <taxon>Pleocyemata</taxon>
        <taxon>Anomura</taxon>
        <taxon>Galatheoidea</taxon>
        <taxon>Porcellanidae</taxon>
        <taxon>Petrolisthes</taxon>
    </lineage>
</organism>
<evidence type="ECO:0000256" key="1">
    <source>
        <dbReference type="SAM" id="MobiDB-lite"/>
    </source>
</evidence>
<feature type="compositionally biased region" description="Basic and acidic residues" evidence="1">
    <location>
        <begin position="1"/>
        <end position="11"/>
    </location>
</feature>
<evidence type="ECO:0000313" key="3">
    <source>
        <dbReference type="Proteomes" id="UP001292094"/>
    </source>
</evidence>
<dbReference type="Proteomes" id="UP001292094">
    <property type="component" value="Unassembled WGS sequence"/>
</dbReference>